<evidence type="ECO:0000256" key="1">
    <source>
        <dbReference type="SAM" id="MobiDB-lite"/>
    </source>
</evidence>
<dbReference type="SUPFAM" id="SSF56059">
    <property type="entry name" value="Glutathione synthetase ATP-binding domain-like"/>
    <property type="match status" value="1"/>
</dbReference>
<feature type="compositionally biased region" description="Gly residues" evidence="1">
    <location>
        <begin position="583"/>
        <end position="592"/>
    </location>
</feature>
<feature type="domain" description="PEP-utilising enzyme mobile" evidence="2">
    <location>
        <begin position="810"/>
        <end position="879"/>
    </location>
</feature>
<feature type="compositionally biased region" description="Low complexity" evidence="1">
    <location>
        <begin position="637"/>
        <end position="665"/>
    </location>
</feature>
<dbReference type="Gene3D" id="3.30.470.20">
    <property type="entry name" value="ATP-grasp fold, B domain"/>
    <property type="match status" value="1"/>
</dbReference>
<dbReference type="AlphaFoldDB" id="A0A1Q5PUZ8"/>
<dbReference type="Pfam" id="PF01326">
    <property type="entry name" value="PPDK_N"/>
    <property type="match status" value="1"/>
</dbReference>
<dbReference type="Gene3D" id="3.50.30.10">
    <property type="entry name" value="Phosphohistidine domain"/>
    <property type="match status" value="1"/>
</dbReference>
<evidence type="ECO:0008006" key="6">
    <source>
        <dbReference type="Google" id="ProtNLM"/>
    </source>
</evidence>
<dbReference type="InParanoid" id="A0A1Q5PUZ8"/>
<dbReference type="InterPro" id="IPR002192">
    <property type="entry name" value="PPDK_AMP/ATP-bd"/>
</dbReference>
<dbReference type="STRING" id="52770.BSZ40_08055"/>
<evidence type="ECO:0000259" key="3">
    <source>
        <dbReference type="Pfam" id="PF01326"/>
    </source>
</evidence>
<reference evidence="5" key="1">
    <citation type="submission" date="2016-12" db="EMBL/GenBank/DDBJ databases">
        <authorList>
            <person name="Meng X."/>
        </authorList>
    </citation>
    <scope>NUCLEOTIDE SEQUENCE [LARGE SCALE GENOMIC DNA]</scope>
    <source>
        <strain evidence="5">DSM 20732</strain>
    </source>
</reference>
<evidence type="ECO:0000259" key="2">
    <source>
        <dbReference type="Pfam" id="PF00391"/>
    </source>
</evidence>
<feature type="compositionally biased region" description="Low complexity" evidence="1">
    <location>
        <begin position="618"/>
        <end position="627"/>
    </location>
</feature>
<dbReference type="Gene3D" id="3.30.1490.20">
    <property type="entry name" value="ATP-grasp fold, A domain"/>
    <property type="match status" value="1"/>
</dbReference>
<sequence>MILWFTDITAADHAQVGGKGANLGECTRAGLPVPPGFCLTTAAYRAATREITELLAADADAGAARAARQRILDLPLPGGLRQEVGRAYARLGRPPLAVRSSATAEDLADASFAGQQDTYLGVVGLEALLAAIKHCWASLWSDRAVAYRRRQGVANAGLALGVVVQQLVDADVAGVLFTRDPVQGHAQTMLASAAYGLGESVVASLVTPDTFTLRRRPAAVVGRELGSKETRIDRLPDGGTATRQVPAEQRARACLTDAQLLQLLALGERVEAHYGAGQDIEWALAGGELHLLQARPITTTVPTVPSHHPVRGRAARRLQDDLIEHFPAPYPLDLWAVHQVQGAIQALARRAGLRAATAEELVRGDDDGVVRLHVTKPRPTPAMLTRLPRLFAHGMGHDPATWPHREARLRETLQELTAQVANPATLADAELLPVARAAVGQAAALTGARFVHYLAPMLVSRAAVAGLLRLARPPREVSPEDLYAGLNYRTAEITAAISNLAATARRCDLDETITAAEAGMVGAAVAAHGQGPAFRAALDAFLAQYGARTARLYLPFSNRSWREDPESFYALLSAALRGGAGAAGGGSVGVGPEGESATVGPGGGCSGVDGSPPPEPSGGTRPAAGPTMGAGAGAGTPAGADASAGAGAPTGADAPAGAGTPTDLPPLAVAVERRLPRLLRRRWRAAVARLRAQHLAREGSVYLLEEFFCVARGALDEVARRLVARGQLAEPSDLRFLYLPEVERALADTGDLRAVVARRRGRRGVAEAVWWERGAAGQASADLRGVPASGGRATGVARIIRSPADFARLQAGDVLVCPYTDPTWTPLFSLAVAVVTQTGGPLSHAAIVAREYGIPAVMGLAQALSLPDGTRLLVDGSRGLVTVLD</sequence>
<dbReference type="EMBL" id="MQVS01000008">
    <property type="protein sequence ID" value="OKL51255.1"/>
    <property type="molecule type" value="Genomic_DNA"/>
</dbReference>
<dbReference type="RefSeq" id="WP_073825071.1">
    <property type="nucleotide sequence ID" value="NZ_MQVS01000008.1"/>
</dbReference>
<dbReference type="GO" id="GO:0005524">
    <property type="term" value="F:ATP binding"/>
    <property type="evidence" value="ECO:0007669"/>
    <property type="project" value="InterPro"/>
</dbReference>
<dbReference type="InterPro" id="IPR036637">
    <property type="entry name" value="Phosphohistidine_dom_sf"/>
</dbReference>
<accession>A0A1Q5PUZ8</accession>
<name>A0A1Q5PUZ8_9ACTO</name>
<organism evidence="4 5">
    <name type="scientific">Buchananella hordeovulneris</name>
    <dbReference type="NCBI Taxonomy" id="52770"/>
    <lineage>
        <taxon>Bacteria</taxon>
        <taxon>Bacillati</taxon>
        <taxon>Actinomycetota</taxon>
        <taxon>Actinomycetes</taxon>
        <taxon>Actinomycetales</taxon>
        <taxon>Actinomycetaceae</taxon>
        <taxon>Buchananella</taxon>
    </lineage>
</organism>
<protein>
    <recommendedName>
        <fullName evidence="6">Phosphoenolpyruvate synthase</fullName>
    </recommendedName>
</protein>
<dbReference type="PANTHER" id="PTHR43615">
    <property type="entry name" value="PHOSPHOENOLPYRUVATE SYNTHASE-RELATED"/>
    <property type="match status" value="1"/>
</dbReference>
<dbReference type="InterPro" id="IPR051549">
    <property type="entry name" value="PEP_Utilizing_Enz"/>
</dbReference>
<feature type="domain" description="Pyruvate phosphate dikinase AMP/ATP-binding" evidence="3">
    <location>
        <begin position="15"/>
        <end position="301"/>
    </location>
</feature>
<dbReference type="SUPFAM" id="SSF52009">
    <property type="entry name" value="Phosphohistidine domain"/>
    <property type="match status" value="1"/>
</dbReference>
<feature type="region of interest" description="Disordered" evidence="1">
    <location>
        <begin position="583"/>
        <end position="665"/>
    </location>
</feature>
<dbReference type="PANTHER" id="PTHR43615:SF1">
    <property type="entry name" value="PPDK_N DOMAIN-CONTAINING PROTEIN"/>
    <property type="match status" value="1"/>
</dbReference>
<gene>
    <name evidence="4" type="ORF">BSZ40_08055</name>
</gene>
<dbReference type="OrthoDB" id="9765468at2"/>
<dbReference type="InterPro" id="IPR013815">
    <property type="entry name" value="ATP_grasp_subdomain_1"/>
</dbReference>
<keyword evidence="5" id="KW-1185">Reference proteome</keyword>
<dbReference type="GO" id="GO:0016301">
    <property type="term" value="F:kinase activity"/>
    <property type="evidence" value="ECO:0007669"/>
    <property type="project" value="InterPro"/>
</dbReference>
<comment type="caution">
    <text evidence="4">The sequence shown here is derived from an EMBL/GenBank/DDBJ whole genome shotgun (WGS) entry which is preliminary data.</text>
</comment>
<dbReference type="Proteomes" id="UP000185612">
    <property type="component" value="Unassembled WGS sequence"/>
</dbReference>
<evidence type="ECO:0000313" key="5">
    <source>
        <dbReference type="Proteomes" id="UP000185612"/>
    </source>
</evidence>
<proteinExistence type="predicted"/>
<evidence type="ECO:0000313" key="4">
    <source>
        <dbReference type="EMBL" id="OKL51255.1"/>
    </source>
</evidence>
<dbReference type="InterPro" id="IPR008279">
    <property type="entry name" value="PEP-util_enz_mobile_dom"/>
</dbReference>
<dbReference type="Pfam" id="PF00391">
    <property type="entry name" value="PEP-utilizers"/>
    <property type="match status" value="1"/>
</dbReference>